<dbReference type="EMBL" id="CP059320">
    <property type="protein sequence ID" value="QTH24751.1"/>
    <property type="molecule type" value="Genomic_DNA"/>
</dbReference>
<dbReference type="InterPro" id="IPR002716">
    <property type="entry name" value="PIN_dom"/>
</dbReference>
<feature type="domain" description="PIN" evidence="1">
    <location>
        <begin position="25"/>
        <end position="129"/>
    </location>
</feature>
<dbReference type="Gene3D" id="3.40.50.1010">
    <property type="entry name" value="5'-nuclease"/>
    <property type="match status" value="1"/>
</dbReference>
<evidence type="ECO:0000313" key="3">
    <source>
        <dbReference type="Proteomes" id="UP000664914"/>
    </source>
</evidence>
<protein>
    <submittedName>
        <fullName evidence="2">Type II toxin-antitoxin system VapC family toxin</fullName>
    </submittedName>
</protein>
<accession>A0A975HGM8</accession>
<dbReference type="Proteomes" id="UP000664914">
    <property type="component" value="Plasmid pIBU218"/>
</dbReference>
<organism evidence="2 3">
    <name type="scientific">Rhizorhabdus wittichii</name>
    <dbReference type="NCBI Taxonomy" id="160791"/>
    <lineage>
        <taxon>Bacteria</taxon>
        <taxon>Pseudomonadati</taxon>
        <taxon>Pseudomonadota</taxon>
        <taxon>Alphaproteobacteria</taxon>
        <taxon>Sphingomonadales</taxon>
        <taxon>Sphingomonadaceae</taxon>
        <taxon>Rhizorhabdus</taxon>
    </lineage>
</organism>
<name>A0A975HGM8_9SPHN</name>
<evidence type="ECO:0000259" key="1">
    <source>
        <dbReference type="Pfam" id="PF01850"/>
    </source>
</evidence>
<proteinExistence type="predicted"/>
<reference evidence="2" key="2">
    <citation type="submission" date="2021-04" db="EMBL/GenBank/DDBJ databases">
        <title>Isolation and genomic analysis of the ibuprofen-degrading bacterium Sphingomonas strain MPO218.</title>
        <authorList>
            <person name="Aulestia M."/>
            <person name="Flores A."/>
            <person name="Mangas E.L."/>
            <person name="Perez-Pulido A.J."/>
            <person name="Santero E."/>
            <person name="Camacho E.M."/>
        </authorList>
    </citation>
    <scope>NUCLEOTIDE SEQUENCE</scope>
    <source>
        <strain evidence="2">MPO218</strain>
        <plasmid evidence="2">pIBU218</plasmid>
    </source>
</reference>
<reference evidence="2" key="1">
    <citation type="submission" date="2020-07" db="EMBL/GenBank/DDBJ databases">
        <authorList>
            <person name="Camacho E."/>
        </authorList>
    </citation>
    <scope>NUCLEOTIDE SEQUENCE</scope>
    <source>
        <strain evidence="2">MPO218</strain>
        <plasmid evidence="2">pIBU218</plasmid>
    </source>
</reference>
<dbReference type="AlphaFoldDB" id="A0A975HGM8"/>
<dbReference type="SUPFAM" id="SSF88723">
    <property type="entry name" value="PIN domain-like"/>
    <property type="match status" value="1"/>
</dbReference>
<keyword evidence="2" id="KW-0614">Plasmid</keyword>
<dbReference type="Pfam" id="PF01850">
    <property type="entry name" value="PIN"/>
    <property type="match status" value="1"/>
</dbReference>
<dbReference type="CDD" id="cd18682">
    <property type="entry name" value="PIN_VapC-like"/>
    <property type="match status" value="1"/>
</dbReference>
<sequence length="140" mass="14842">MPLHAVPVLFVLSVAWRTSHAMPSMLNEEPGGSKVADAIASTRISAVNYAEVVSHYIRLGMAERDVDAMLDPLPMAVIPADKALAQLAGRLRAVTAEAGLSLGDRFCLALAIRDGVPALTADKAWRTVADAAKVDVIVIR</sequence>
<evidence type="ECO:0000313" key="2">
    <source>
        <dbReference type="EMBL" id="QTH24751.1"/>
    </source>
</evidence>
<dbReference type="InterPro" id="IPR029060">
    <property type="entry name" value="PIN-like_dom_sf"/>
</dbReference>
<gene>
    <name evidence="2" type="ORF">HRJ34_28130</name>
</gene>
<geneLocation type="plasmid" evidence="2 3">
    <name>pIBU218</name>
</geneLocation>